<comment type="caution">
    <text evidence="2">The sequence shown here is derived from an EMBL/GenBank/DDBJ whole genome shotgun (WGS) entry which is preliminary data.</text>
</comment>
<feature type="transmembrane region" description="Helical" evidence="1">
    <location>
        <begin position="71"/>
        <end position="90"/>
    </location>
</feature>
<evidence type="ECO:0000256" key="1">
    <source>
        <dbReference type="SAM" id="Phobius"/>
    </source>
</evidence>
<evidence type="ECO:0000313" key="3">
    <source>
        <dbReference type="Proteomes" id="UP001306592"/>
    </source>
</evidence>
<gene>
    <name evidence="2" type="ORF">V8N49_01300</name>
</gene>
<organism evidence="2 3">
    <name type="scientific">Erwinia aphidicola</name>
    <dbReference type="NCBI Taxonomy" id="68334"/>
    <lineage>
        <taxon>Bacteria</taxon>
        <taxon>Pseudomonadati</taxon>
        <taxon>Pseudomonadota</taxon>
        <taxon>Gammaproteobacteria</taxon>
        <taxon>Enterobacterales</taxon>
        <taxon>Erwiniaceae</taxon>
        <taxon>Erwinia</taxon>
    </lineage>
</organism>
<keyword evidence="3" id="KW-1185">Reference proteome</keyword>
<dbReference type="Proteomes" id="UP001306592">
    <property type="component" value="Unassembled WGS sequence"/>
</dbReference>
<dbReference type="EMBL" id="JBANEI010000001">
    <property type="protein sequence ID" value="MEI2680309.1"/>
    <property type="molecule type" value="Genomic_DNA"/>
</dbReference>
<dbReference type="GeneID" id="89476489"/>
<keyword evidence="1" id="KW-0812">Transmembrane</keyword>
<protein>
    <submittedName>
        <fullName evidence="2">Copper resistance protein</fullName>
    </submittedName>
</protein>
<dbReference type="RefSeq" id="WP_048918065.1">
    <property type="nucleotide sequence ID" value="NZ_CAKKMT010000008.1"/>
</dbReference>
<reference evidence="2 3" key="1">
    <citation type="submission" date="2024-02" db="EMBL/GenBank/DDBJ databases">
        <title>First report Erwinia aphidicola in onion in Chile.</title>
        <authorList>
            <person name="Valenzuela M."/>
            <person name="Pena M."/>
            <person name="Dutta B."/>
        </authorList>
    </citation>
    <scope>NUCLEOTIDE SEQUENCE [LARGE SCALE GENOMIC DNA]</scope>
    <source>
        <strain evidence="2 3">QCJ3A</strain>
    </source>
</reference>
<proteinExistence type="predicted"/>
<keyword evidence="1" id="KW-0472">Membrane</keyword>
<evidence type="ECO:0000313" key="2">
    <source>
        <dbReference type="EMBL" id="MEI2680309.1"/>
    </source>
</evidence>
<keyword evidence="1" id="KW-1133">Transmembrane helix</keyword>
<name>A0ABU8D9V3_ERWAP</name>
<accession>A0ABU8D9V3</accession>
<sequence length="119" mass="13167">MQKRQRIATGFLFLTCLVILVCMAQRVANLHALQILPQTVSAQGADSSRSAKESPVTPCELSAKALCATPLLFDSALPLLGLLLIVLALLRPRPLFYPPAHEFRAPLLRIHLLHCNFRE</sequence>